<dbReference type="InterPro" id="IPR000304">
    <property type="entry name" value="Pyrroline-COOH_reductase"/>
</dbReference>
<comment type="catalytic activity">
    <reaction evidence="4">
        <text>L-proline + NADP(+) = (S)-1-pyrroline-5-carboxylate + NADPH + 2 H(+)</text>
        <dbReference type="Rhea" id="RHEA:14109"/>
        <dbReference type="ChEBI" id="CHEBI:15378"/>
        <dbReference type="ChEBI" id="CHEBI:17388"/>
        <dbReference type="ChEBI" id="CHEBI:57783"/>
        <dbReference type="ChEBI" id="CHEBI:58349"/>
        <dbReference type="ChEBI" id="CHEBI:60039"/>
        <dbReference type="EC" id="1.5.1.2"/>
    </reaction>
</comment>
<accession>A0ABY5LB49</accession>
<protein>
    <recommendedName>
        <fullName evidence="4">Pyrroline-5-carboxylate reductase</fullName>
        <shortName evidence="4">P5C reductase</shortName>
        <shortName evidence="4">P5CR</shortName>
        <ecNumber evidence="4">1.5.1.2</ecNumber>
    </recommendedName>
    <alternativeName>
        <fullName evidence="4">PCA reductase</fullName>
    </alternativeName>
</protein>
<keyword evidence="4" id="KW-0028">Amino-acid biosynthesis</keyword>
<feature type="domain" description="Pyrroline-5-carboxylate reductase catalytic N-terminal" evidence="5">
    <location>
        <begin position="6"/>
        <end position="91"/>
    </location>
</feature>
<evidence type="ECO:0000256" key="4">
    <source>
        <dbReference type="HAMAP-Rule" id="MF_01925"/>
    </source>
</evidence>
<dbReference type="Pfam" id="PF14748">
    <property type="entry name" value="P5CR_dimer"/>
    <property type="match status" value="1"/>
</dbReference>
<dbReference type="PROSITE" id="PS00521">
    <property type="entry name" value="P5CR"/>
    <property type="match status" value="1"/>
</dbReference>
<keyword evidence="4" id="KW-0963">Cytoplasm</keyword>
<dbReference type="Gene3D" id="1.10.3730.10">
    <property type="entry name" value="ProC C-terminal domain-like"/>
    <property type="match status" value="1"/>
</dbReference>
<organism evidence="7 8">
    <name type="scientific">Sphingomonas qomolangmaensis</name>
    <dbReference type="NCBI Taxonomy" id="2918765"/>
    <lineage>
        <taxon>Bacteria</taxon>
        <taxon>Pseudomonadati</taxon>
        <taxon>Pseudomonadota</taxon>
        <taxon>Alphaproteobacteria</taxon>
        <taxon>Sphingomonadales</taxon>
        <taxon>Sphingomonadaceae</taxon>
        <taxon>Sphingomonas</taxon>
    </lineage>
</organism>
<reference evidence="7" key="1">
    <citation type="submission" date="2022-07" db="EMBL/GenBank/DDBJ databases">
        <title>Sphingomonas sp. nov., a novel bacterium isolated from the north slope of the Mount Everest.</title>
        <authorList>
            <person name="Cui X."/>
            <person name="Liu Y."/>
        </authorList>
    </citation>
    <scope>NUCLEOTIDE SEQUENCE</scope>
    <source>
        <strain evidence="7">S5-59</strain>
    </source>
</reference>
<dbReference type="InterPro" id="IPR028939">
    <property type="entry name" value="P5C_Rdtase_cat_N"/>
</dbReference>
<evidence type="ECO:0000313" key="8">
    <source>
        <dbReference type="Proteomes" id="UP001058533"/>
    </source>
</evidence>
<evidence type="ECO:0000256" key="2">
    <source>
        <dbReference type="ARBA" id="ARBA00022857"/>
    </source>
</evidence>
<dbReference type="Pfam" id="PF03807">
    <property type="entry name" value="F420_oxidored"/>
    <property type="match status" value="1"/>
</dbReference>
<evidence type="ECO:0000256" key="1">
    <source>
        <dbReference type="ARBA" id="ARBA00005525"/>
    </source>
</evidence>
<dbReference type="SUPFAM" id="SSF51735">
    <property type="entry name" value="NAD(P)-binding Rossmann-fold domains"/>
    <property type="match status" value="1"/>
</dbReference>
<keyword evidence="3 4" id="KW-0560">Oxidoreductase</keyword>
<dbReference type="EMBL" id="CP101740">
    <property type="protein sequence ID" value="UUL84215.1"/>
    <property type="molecule type" value="Genomic_DNA"/>
</dbReference>
<dbReference type="Proteomes" id="UP001058533">
    <property type="component" value="Chromosome"/>
</dbReference>
<keyword evidence="2 4" id="KW-0521">NADP</keyword>
<comment type="similarity">
    <text evidence="1 4">Belongs to the pyrroline-5-carboxylate reductase family.</text>
</comment>
<dbReference type="PANTHER" id="PTHR11645:SF0">
    <property type="entry name" value="PYRROLINE-5-CARBOXYLATE REDUCTASE 3"/>
    <property type="match status" value="1"/>
</dbReference>
<evidence type="ECO:0000313" key="7">
    <source>
        <dbReference type="EMBL" id="UUL84215.1"/>
    </source>
</evidence>
<dbReference type="HAMAP" id="MF_01925">
    <property type="entry name" value="P5C_reductase"/>
    <property type="match status" value="1"/>
</dbReference>
<gene>
    <name evidence="4" type="primary">proC</name>
    <name evidence="7" type="ORF">NMP03_07160</name>
</gene>
<sequence length="261" mass="26247">MPTLWLVGAGNMGGAMLRCWIASGLPAAKVTVIDPGSPSVPEGVAVMAQAPDGPLPEIVVLAVKPQLIDQALPSLRKGAAPVPLLVSILAGVEVSTLAERFAADAVVRAMPNLPVAIGKGVVALHGDAGGRAAAEALMAPLGLFEWIDDEALFDVVTALSGSGPGFTYRFIDALARGGAALGLPADQALRLARATVEGSAILAAGASESPVVLADRVASPGGSTREGLNVLDADDALVTLVTRTLEAATRRNAEMAAAARG</sequence>
<dbReference type="SUPFAM" id="SSF48179">
    <property type="entry name" value="6-phosphogluconate dehydrogenase C-terminal domain-like"/>
    <property type="match status" value="1"/>
</dbReference>
<dbReference type="EC" id="1.5.1.2" evidence="4"/>
<dbReference type="InterPro" id="IPR008927">
    <property type="entry name" value="6-PGluconate_DH-like_C_sf"/>
</dbReference>
<dbReference type="InterPro" id="IPR053790">
    <property type="entry name" value="P5CR-like_CS"/>
</dbReference>
<comment type="function">
    <text evidence="4">Catalyzes the reduction of 1-pyrroline-5-carboxylate (PCA) to L-proline.</text>
</comment>
<name>A0ABY5LB49_9SPHN</name>
<evidence type="ECO:0000259" key="5">
    <source>
        <dbReference type="Pfam" id="PF03807"/>
    </source>
</evidence>
<dbReference type="InterPro" id="IPR036291">
    <property type="entry name" value="NAD(P)-bd_dom_sf"/>
</dbReference>
<dbReference type="RefSeq" id="WP_256508047.1">
    <property type="nucleotide sequence ID" value="NZ_CP101740.1"/>
</dbReference>
<comment type="catalytic activity">
    <reaction evidence="4">
        <text>L-proline + NAD(+) = (S)-1-pyrroline-5-carboxylate + NADH + 2 H(+)</text>
        <dbReference type="Rhea" id="RHEA:14105"/>
        <dbReference type="ChEBI" id="CHEBI:15378"/>
        <dbReference type="ChEBI" id="CHEBI:17388"/>
        <dbReference type="ChEBI" id="CHEBI:57540"/>
        <dbReference type="ChEBI" id="CHEBI:57945"/>
        <dbReference type="ChEBI" id="CHEBI:60039"/>
        <dbReference type="EC" id="1.5.1.2"/>
    </reaction>
</comment>
<keyword evidence="4" id="KW-0641">Proline biosynthesis</keyword>
<feature type="domain" description="Pyrroline-5-carboxylate reductase dimerisation" evidence="6">
    <location>
        <begin position="150"/>
        <end position="255"/>
    </location>
</feature>
<dbReference type="InterPro" id="IPR029036">
    <property type="entry name" value="P5CR_dimer"/>
</dbReference>
<dbReference type="PANTHER" id="PTHR11645">
    <property type="entry name" value="PYRROLINE-5-CARBOXYLATE REDUCTASE"/>
    <property type="match status" value="1"/>
</dbReference>
<dbReference type="Gene3D" id="3.40.50.720">
    <property type="entry name" value="NAD(P)-binding Rossmann-like Domain"/>
    <property type="match status" value="1"/>
</dbReference>
<evidence type="ECO:0000256" key="3">
    <source>
        <dbReference type="ARBA" id="ARBA00023002"/>
    </source>
</evidence>
<proteinExistence type="inferred from homology"/>
<comment type="subcellular location">
    <subcellularLocation>
        <location evidence="4">Cytoplasm</location>
    </subcellularLocation>
</comment>
<keyword evidence="8" id="KW-1185">Reference proteome</keyword>
<dbReference type="PIRSF" id="PIRSF000193">
    <property type="entry name" value="Pyrrol-5-carb_rd"/>
    <property type="match status" value="1"/>
</dbReference>
<evidence type="ECO:0000259" key="6">
    <source>
        <dbReference type="Pfam" id="PF14748"/>
    </source>
</evidence>
<comment type="pathway">
    <text evidence="4">Amino-acid biosynthesis; L-proline biosynthesis; L-proline from L-glutamate 5-semialdehyde: step 1/1.</text>
</comment>